<dbReference type="InterPro" id="IPR000683">
    <property type="entry name" value="Gfo/Idh/MocA-like_OxRdtase_N"/>
</dbReference>
<dbReference type="PANTHER" id="PTHR22604:SF105">
    <property type="entry name" value="TRANS-1,2-DIHYDROBENZENE-1,2-DIOL DEHYDROGENASE"/>
    <property type="match status" value="1"/>
</dbReference>
<feature type="domain" description="GFO/IDH/MocA-like oxidoreductase" evidence="5">
    <location>
        <begin position="148"/>
        <end position="266"/>
    </location>
</feature>
<keyword evidence="7" id="KW-1185">Reference proteome</keyword>
<comment type="caution">
    <text evidence="6">The sequence shown here is derived from an EMBL/GenBank/DDBJ whole genome shotgun (WGS) entry which is preliminary data.</text>
</comment>
<dbReference type="GO" id="GO:0016491">
    <property type="term" value="F:oxidoreductase activity"/>
    <property type="evidence" value="ECO:0007669"/>
    <property type="project" value="UniProtKB-KW"/>
</dbReference>
<evidence type="ECO:0000313" key="6">
    <source>
        <dbReference type="EMBL" id="NIH53072.1"/>
    </source>
</evidence>
<dbReference type="InterPro" id="IPR050984">
    <property type="entry name" value="Gfo/Idh/MocA_domain"/>
</dbReference>
<evidence type="ECO:0000256" key="1">
    <source>
        <dbReference type="ARBA" id="ARBA00010928"/>
    </source>
</evidence>
<sequence length="348" mass="37073">MVNVTDADVVSPVNAAPLRIGVLGAARISTASVIKASQLTGDRLVAVAARDPKRAAEYAAANGFERSEPSYEALLAADDIDVIYNPLPNGLHAEWTIKALRAGKNVLSEKPFSSNLAEGEILATVAEETGGKLWEAFHNRHHPVMGRMLEIAASGEVGDVTHVHVRMDMPYPGDDDPRSSFALAGGGLMDVGCYAVHAAVEFGALLGGAPRITAATAEVSTFDELIDTRLVASAVYPNGRTASLHSSMSDNDVRFELSFTGTRGKAYAPGFVLPHLDDRVIVTVDGVERVEHLGTRTSYAYQLDAVRRNLRDGEPFAVPVSTSLTIMGLIDDAYRAAGLPVRPARVLE</sequence>
<dbReference type="InterPro" id="IPR055170">
    <property type="entry name" value="GFO_IDH_MocA-like_dom"/>
</dbReference>
<name>A0A7X5R097_9MICO</name>
<dbReference type="PANTHER" id="PTHR22604">
    <property type="entry name" value="OXIDOREDUCTASES"/>
    <property type="match status" value="1"/>
</dbReference>
<dbReference type="SUPFAM" id="SSF55347">
    <property type="entry name" value="Glyceraldehyde-3-phosphate dehydrogenase-like, C-terminal domain"/>
    <property type="match status" value="1"/>
</dbReference>
<keyword evidence="2" id="KW-0560">Oxidoreductase</keyword>
<dbReference type="InterPro" id="IPR036291">
    <property type="entry name" value="NAD(P)-bd_dom_sf"/>
</dbReference>
<organism evidence="6 7">
    <name type="scientific">Lysinibacter cavernae</name>
    <dbReference type="NCBI Taxonomy" id="1640652"/>
    <lineage>
        <taxon>Bacteria</taxon>
        <taxon>Bacillati</taxon>
        <taxon>Actinomycetota</taxon>
        <taxon>Actinomycetes</taxon>
        <taxon>Micrococcales</taxon>
        <taxon>Microbacteriaceae</taxon>
        <taxon>Lysinibacter</taxon>
    </lineage>
</organism>
<protein>
    <submittedName>
        <fullName evidence="6">Putative dehydrogenase</fullName>
    </submittedName>
</protein>
<evidence type="ECO:0000256" key="3">
    <source>
        <dbReference type="ARBA" id="ARBA00023027"/>
    </source>
</evidence>
<keyword evidence="3" id="KW-0520">NAD</keyword>
<dbReference type="Gene3D" id="3.40.50.720">
    <property type="entry name" value="NAD(P)-binding Rossmann-like Domain"/>
    <property type="match status" value="1"/>
</dbReference>
<evidence type="ECO:0000313" key="7">
    <source>
        <dbReference type="Proteomes" id="UP000541033"/>
    </source>
</evidence>
<dbReference type="Pfam" id="PF01408">
    <property type="entry name" value="GFO_IDH_MocA"/>
    <property type="match status" value="1"/>
</dbReference>
<feature type="domain" description="Gfo/Idh/MocA-like oxidoreductase N-terminal" evidence="4">
    <location>
        <begin position="18"/>
        <end position="136"/>
    </location>
</feature>
<gene>
    <name evidence="6" type="ORF">FHX76_000940</name>
</gene>
<proteinExistence type="inferred from homology"/>
<dbReference type="Proteomes" id="UP000541033">
    <property type="component" value="Unassembled WGS sequence"/>
</dbReference>
<dbReference type="Gene3D" id="3.30.360.10">
    <property type="entry name" value="Dihydrodipicolinate Reductase, domain 2"/>
    <property type="match status" value="1"/>
</dbReference>
<evidence type="ECO:0000256" key="2">
    <source>
        <dbReference type="ARBA" id="ARBA00023002"/>
    </source>
</evidence>
<accession>A0A7X5R097</accession>
<comment type="similarity">
    <text evidence="1">Belongs to the Gfo/Idh/MocA family.</text>
</comment>
<dbReference type="AlphaFoldDB" id="A0A7X5R097"/>
<dbReference type="Pfam" id="PF22725">
    <property type="entry name" value="GFO_IDH_MocA_C3"/>
    <property type="match status" value="1"/>
</dbReference>
<evidence type="ECO:0000259" key="5">
    <source>
        <dbReference type="Pfam" id="PF22725"/>
    </source>
</evidence>
<dbReference type="RefSeq" id="WP_167148389.1">
    <property type="nucleotide sequence ID" value="NZ_JAAMOX010000001.1"/>
</dbReference>
<dbReference type="GO" id="GO:0000166">
    <property type="term" value="F:nucleotide binding"/>
    <property type="evidence" value="ECO:0007669"/>
    <property type="project" value="InterPro"/>
</dbReference>
<reference evidence="6 7" key="1">
    <citation type="submission" date="2020-02" db="EMBL/GenBank/DDBJ databases">
        <title>Sequencing the genomes of 1000 actinobacteria strains.</title>
        <authorList>
            <person name="Klenk H.-P."/>
        </authorList>
    </citation>
    <scope>NUCLEOTIDE SEQUENCE [LARGE SCALE GENOMIC DNA]</scope>
    <source>
        <strain evidence="6 7">DSM 27960</strain>
    </source>
</reference>
<evidence type="ECO:0000259" key="4">
    <source>
        <dbReference type="Pfam" id="PF01408"/>
    </source>
</evidence>
<dbReference type="EMBL" id="JAAMOX010000001">
    <property type="protein sequence ID" value="NIH53072.1"/>
    <property type="molecule type" value="Genomic_DNA"/>
</dbReference>
<dbReference type="SUPFAM" id="SSF51735">
    <property type="entry name" value="NAD(P)-binding Rossmann-fold domains"/>
    <property type="match status" value="1"/>
</dbReference>